<organism evidence="1">
    <name type="scientific">Tanacetum cinerariifolium</name>
    <name type="common">Dalmatian daisy</name>
    <name type="synonym">Chrysanthemum cinerariifolium</name>
    <dbReference type="NCBI Taxonomy" id="118510"/>
    <lineage>
        <taxon>Eukaryota</taxon>
        <taxon>Viridiplantae</taxon>
        <taxon>Streptophyta</taxon>
        <taxon>Embryophyta</taxon>
        <taxon>Tracheophyta</taxon>
        <taxon>Spermatophyta</taxon>
        <taxon>Magnoliopsida</taxon>
        <taxon>eudicotyledons</taxon>
        <taxon>Gunneridae</taxon>
        <taxon>Pentapetalae</taxon>
        <taxon>asterids</taxon>
        <taxon>campanulids</taxon>
        <taxon>Asterales</taxon>
        <taxon>Asteraceae</taxon>
        <taxon>Asteroideae</taxon>
        <taxon>Anthemideae</taxon>
        <taxon>Anthemidinae</taxon>
        <taxon>Tanacetum</taxon>
    </lineage>
</organism>
<reference evidence="1" key="1">
    <citation type="journal article" date="2019" name="Sci. Rep.">
        <title>Draft genome of Tanacetum cinerariifolium, the natural source of mosquito coil.</title>
        <authorList>
            <person name="Yamashiro T."/>
            <person name="Shiraishi A."/>
            <person name="Satake H."/>
            <person name="Nakayama K."/>
        </authorList>
    </citation>
    <scope>NUCLEOTIDE SEQUENCE</scope>
</reference>
<dbReference type="AlphaFoldDB" id="A0A6L2NKG1"/>
<evidence type="ECO:0000313" key="1">
    <source>
        <dbReference type="EMBL" id="GEU86716.1"/>
    </source>
</evidence>
<accession>A0A6L2NKG1</accession>
<proteinExistence type="predicted"/>
<name>A0A6L2NKG1_TANCI</name>
<protein>
    <submittedName>
        <fullName evidence="1">Uncharacterized protein</fullName>
    </submittedName>
</protein>
<comment type="caution">
    <text evidence="1">The sequence shown here is derived from an EMBL/GenBank/DDBJ whole genome shotgun (WGS) entry which is preliminary data.</text>
</comment>
<dbReference type="EMBL" id="BKCJ010009387">
    <property type="protein sequence ID" value="GEU86716.1"/>
    <property type="molecule type" value="Genomic_DNA"/>
</dbReference>
<gene>
    <name evidence="1" type="ORF">Tci_058694</name>
</gene>
<sequence length="424" mass="49192">MSLEEIREKFDPVWKQIQDFVCMGSKEEGERFKRKRISLEQDSAKKMKISEEDLKEMMQLVPVEEFYVEALQVPTVSIPPAGEVPTGSIVVPTASPIFTTATVAREMEEQLAKDAQIMNEQIARDAKIARIHAKEELQMMINGLDRNNKQLPKEGERFKRKGLRLEQESAKKVKTSEEVSEEDLKTMMQLVPVEEVYVEALQLWALVKETLSIRPATSNKEKELWVELKRLYEPNVEDQLWTYTQALIHDPGRIVGNKMLKAFPLPVMSSHCQSSFPLLGRRVPPTEKDLNLKLLRSIPSEWKTHTLIWRNKPDLEALSMDDLYNNLKIYEDKVMGLSDAVIYSCFASQSNSLKLDNEDLKQINPDDLEDMDLKWKMAMLTMRARRFLQKTRRNLGVKGTDTIGFDKTKVECYNFHKRRHFARE</sequence>